<name>A0A5J4WKQ1_9EUKA</name>
<reference evidence="2 3" key="1">
    <citation type="submission" date="2019-03" db="EMBL/GenBank/DDBJ databases">
        <title>Single cell metagenomics reveals metabolic interactions within the superorganism composed of flagellate Streblomastix strix and complex community of Bacteroidetes bacteria on its surface.</title>
        <authorList>
            <person name="Treitli S.C."/>
            <person name="Kolisko M."/>
            <person name="Husnik F."/>
            <person name="Keeling P."/>
            <person name="Hampl V."/>
        </authorList>
    </citation>
    <scope>NUCLEOTIDE SEQUENCE [LARGE SCALE GENOMIC DNA]</scope>
    <source>
        <strain evidence="2">ST1C</strain>
    </source>
</reference>
<dbReference type="Proteomes" id="UP000324800">
    <property type="component" value="Unassembled WGS sequence"/>
</dbReference>
<evidence type="ECO:0000313" key="2">
    <source>
        <dbReference type="EMBL" id="KAA6395488.1"/>
    </source>
</evidence>
<dbReference type="AlphaFoldDB" id="A0A5J4WKQ1"/>
<accession>A0A5J4WKQ1</accession>
<protein>
    <submittedName>
        <fullName evidence="2">Uncharacterized protein</fullName>
    </submittedName>
</protein>
<organism evidence="2 3">
    <name type="scientific">Streblomastix strix</name>
    <dbReference type="NCBI Taxonomy" id="222440"/>
    <lineage>
        <taxon>Eukaryota</taxon>
        <taxon>Metamonada</taxon>
        <taxon>Preaxostyla</taxon>
        <taxon>Oxymonadida</taxon>
        <taxon>Streblomastigidae</taxon>
        <taxon>Streblomastix</taxon>
    </lineage>
</organism>
<dbReference type="EMBL" id="SNRW01001671">
    <property type="protein sequence ID" value="KAA6395488.1"/>
    <property type="molecule type" value="Genomic_DNA"/>
</dbReference>
<sequence>MGQILDKSKIGISATRGNHQMNEIGVQQVNDVDQIKQNSQQDGQPGERPVEGGADDANQTWFQAYMGTNLSAEEQRLKKLHREQTSQILTTYYGRKMDEVDPLGERATAEQRKMLRDREMALDALGKNSDIVPKFNGGNDLFAARQNSVNGIIVQRTAAAGIEALVANNLPVVMDILLSQHHVGRIIAGDGQEQREVAVAPNQTKPVLAGNAGLSTLIGDESIERLQKAQKVAKAIGVAQQQQRFQPRQAQNQIMQLPKAQPVPAGIGIVPYNSLATVGYIPGYHVNNAGIQGGSYQATFRQNQIPYQQQRVIGLKQYPQPMNYAPFRGPRLRLNDQPLNAGIAPVVQPKQA</sequence>
<feature type="region of interest" description="Disordered" evidence="1">
    <location>
        <begin position="36"/>
        <end position="55"/>
    </location>
</feature>
<proteinExistence type="predicted"/>
<gene>
    <name evidence="2" type="ORF">EZS28_008987</name>
</gene>
<comment type="caution">
    <text evidence="2">The sequence shown here is derived from an EMBL/GenBank/DDBJ whole genome shotgun (WGS) entry which is preliminary data.</text>
</comment>
<evidence type="ECO:0000313" key="3">
    <source>
        <dbReference type="Proteomes" id="UP000324800"/>
    </source>
</evidence>
<evidence type="ECO:0000256" key="1">
    <source>
        <dbReference type="SAM" id="MobiDB-lite"/>
    </source>
</evidence>